<gene>
    <name evidence="3" type="ORF">O1G21_15210</name>
</gene>
<keyword evidence="4" id="KW-1185">Reference proteome</keyword>
<dbReference type="Pfam" id="PF13349">
    <property type="entry name" value="DUF4097"/>
    <property type="match status" value="1"/>
</dbReference>
<evidence type="ECO:0000259" key="2">
    <source>
        <dbReference type="Pfam" id="PF13349"/>
    </source>
</evidence>
<accession>A0ABY7Q382</accession>
<proteinExistence type="predicted"/>
<sequence length="312" mass="32131">MSQWTIEGPGRTTFEDAVRALHVRVIDGSVNVVAAEGPARLEVTDLKGEPLHVTLVDGVLTVTYKDINSWGEFGDWIKSIGSVRNFFDSFKRKRSVDVTLTVPADAEVKVGTVSAHSTVTGIDGRVSVQGANGDTTLAGVTGRIDASTVTGDVDAQEVGGQLKVNTVSGQLTVIAGTADRIQANTVTGAVTLDLDVAGETDVKVNTVSGPVVVRIPSLADATVNAGSTSGDVSSTFDELTMTSTWGAKKISGQLGEGRGSLHVTTVSGAVTVLRRPDAEDDAPVVIKELPASPAATEPTDAGPAGPDLTKEA</sequence>
<dbReference type="Proteomes" id="UP001212821">
    <property type="component" value="Chromosome"/>
</dbReference>
<evidence type="ECO:0000256" key="1">
    <source>
        <dbReference type="SAM" id="MobiDB-lite"/>
    </source>
</evidence>
<dbReference type="RefSeq" id="WP_270144166.1">
    <property type="nucleotide sequence ID" value="NZ_CP115450.1"/>
</dbReference>
<protein>
    <submittedName>
        <fullName evidence="3">DUF4097 family beta strand repeat-containing protein</fullName>
    </submittedName>
</protein>
<name>A0ABY7Q382_9ACTN</name>
<evidence type="ECO:0000313" key="3">
    <source>
        <dbReference type="EMBL" id="WBP87059.1"/>
    </source>
</evidence>
<dbReference type="EMBL" id="CP115450">
    <property type="protein sequence ID" value="WBP87059.1"/>
    <property type="molecule type" value="Genomic_DNA"/>
</dbReference>
<feature type="region of interest" description="Disordered" evidence="1">
    <location>
        <begin position="288"/>
        <end position="312"/>
    </location>
</feature>
<feature type="domain" description="DUF4097" evidence="2">
    <location>
        <begin position="56"/>
        <end position="272"/>
    </location>
</feature>
<organism evidence="3 4">
    <name type="scientific">Kitasatospora cathayae</name>
    <dbReference type="NCBI Taxonomy" id="3004092"/>
    <lineage>
        <taxon>Bacteria</taxon>
        <taxon>Bacillati</taxon>
        <taxon>Actinomycetota</taxon>
        <taxon>Actinomycetes</taxon>
        <taxon>Kitasatosporales</taxon>
        <taxon>Streptomycetaceae</taxon>
        <taxon>Kitasatospora</taxon>
    </lineage>
</organism>
<evidence type="ECO:0000313" key="4">
    <source>
        <dbReference type="Proteomes" id="UP001212821"/>
    </source>
</evidence>
<dbReference type="InterPro" id="IPR025164">
    <property type="entry name" value="Toastrack_DUF4097"/>
</dbReference>
<reference evidence="4" key="1">
    <citation type="submission" date="2022-12" db="EMBL/GenBank/DDBJ databases">
        <authorList>
            <person name="Mo P."/>
        </authorList>
    </citation>
    <scope>NUCLEOTIDE SEQUENCE [LARGE SCALE GENOMIC DNA]</scope>
    <source>
        <strain evidence="4">HUAS 3-15</strain>
    </source>
</reference>